<sequence>MLPKAEVEVEVEAEAVPLAAAGRQWQLATYSAFITSPGGRSIIQHNDNEIISN</sequence>
<organism evidence="2">
    <name type="scientific">Drosophila persimilis</name>
    <name type="common">Fruit fly</name>
    <dbReference type="NCBI Taxonomy" id="7234"/>
    <lineage>
        <taxon>Eukaryota</taxon>
        <taxon>Metazoa</taxon>
        <taxon>Ecdysozoa</taxon>
        <taxon>Arthropoda</taxon>
        <taxon>Hexapoda</taxon>
        <taxon>Insecta</taxon>
        <taxon>Pterygota</taxon>
        <taxon>Neoptera</taxon>
        <taxon>Endopterygota</taxon>
        <taxon>Diptera</taxon>
        <taxon>Brachycera</taxon>
        <taxon>Muscomorpha</taxon>
        <taxon>Ephydroidea</taxon>
        <taxon>Drosophilidae</taxon>
        <taxon>Drosophila</taxon>
        <taxon>Sophophora</taxon>
    </lineage>
</organism>
<dbReference type="AlphaFoldDB" id="B4GRF2"/>
<accession>B4GRF2</accession>
<proteinExistence type="predicted"/>
<dbReference type="HOGENOM" id="CLU_3070923_0_0_1"/>
<dbReference type="Proteomes" id="UP000008744">
    <property type="component" value="Unassembled WGS sequence"/>
</dbReference>
<keyword evidence="2" id="KW-1185">Reference proteome</keyword>
<gene>
    <name evidence="1" type="primary">Dper\GL24952</name>
    <name evidence="1" type="ORF">Dper_GL24952</name>
</gene>
<protein>
    <submittedName>
        <fullName evidence="1">GL24952</fullName>
    </submittedName>
</protein>
<evidence type="ECO:0000313" key="2">
    <source>
        <dbReference type="Proteomes" id="UP000008744"/>
    </source>
</evidence>
<reference evidence="1 2" key="1">
    <citation type="journal article" date="2007" name="Nature">
        <title>Evolution of genes and genomes on the Drosophila phylogeny.</title>
        <authorList>
            <consortium name="Drosophila 12 Genomes Consortium"/>
            <person name="Clark A.G."/>
            <person name="Eisen M.B."/>
            <person name="Smith D.R."/>
            <person name="Bergman C.M."/>
            <person name="Oliver B."/>
            <person name="Markow T.A."/>
            <person name="Kaufman T.C."/>
            <person name="Kellis M."/>
            <person name="Gelbart W."/>
            <person name="Iyer V.N."/>
            <person name="Pollard D.A."/>
            <person name="Sackton T.B."/>
            <person name="Larracuente A.M."/>
            <person name="Singh N.D."/>
            <person name="Abad J.P."/>
            <person name="Abt D.N."/>
            <person name="Adryan B."/>
            <person name="Aguade M."/>
            <person name="Akashi H."/>
            <person name="Anderson W.W."/>
            <person name="Aquadro C.F."/>
            <person name="Ardell D.H."/>
            <person name="Arguello R."/>
            <person name="Artieri C.G."/>
            <person name="Barbash D.A."/>
            <person name="Barker D."/>
            <person name="Barsanti P."/>
            <person name="Batterham P."/>
            <person name="Batzoglou S."/>
            <person name="Begun D."/>
            <person name="Bhutkar A."/>
            <person name="Blanco E."/>
            <person name="Bosak S.A."/>
            <person name="Bradley R.K."/>
            <person name="Brand A.D."/>
            <person name="Brent M.R."/>
            <person name="Brooks A.N."/>
            <person name="Brown R.H."/>
            <person name="Butlin R.K."/>
            <person name="Caggese C."/>
            <person name="Calvi B.R."/>
            <person name="Bernardo de Carvalho A."/>
            <person name="Caspi A."/>
            <person name="Castrezana S."/>
            <person name="Celniker S.E."/>
            <person name="Chang J.L."/>
            <person name="Chapple C."/>
            <person name="Chatterji S."/>
            <person name="Chinwalla A."/>
            <person name="Civetta A."/>
            <person name="Clifton S.W."/>
            <person name="Comeron J.M."/>
            <person name="Costello J.C."/>
            <person name="Coyne J.A."/>
            <person name="Daub J."/>
            <person name="David R.G."/>
            <person name="Delcher A.L."/>
            <person name="Delehaunty K."/>
            <person name="Do C.B."/>
            <person name="Ebling H."/>
            <person name="Edwards K."/>
            <person name="Eickbush T."/>
            <person name="Evans J.D."/>
            <person name="Filipski A."/>
            <person name="Findeiss S."/>
            <person name="Freyhult E."/>
            <person name="Fulton L."/>
            <person name="Fulton R."/>
            <person name="Garcia A.C."/>
            <person name="Gardiner A."/>
            <person name="Garfield D.A."/>
            <person name="Garvin B.E."/>
            <person name="Gibson G."/>
            <person name="Gilbert D."/>
            <person name="Gnerre S."/>
            <person name="Godfrey J."/>
            <person name="Good R."/>
            <person name="Gotea V."/>
            <person name="Gravely B."/>
            <person name="Greenberg A.J."/>
            <person name="Griffiths-Jones S."/>
            <person name="Gross S."/>
            <person name="Guigo R."/>
            <person name="Gustafson E.A."/>
            <person name="Haerty W."/>
            <person name="Hahn M.W."/>
            <person name="Halligan D.L."/>
            <person name="Halpern A.L."/>
            <person name="Halter G.M."/>
            <person name="Han M.V."/>
            <person name="Heger A."/>
            <person name="Hillier L."/>
            <person name="Hinrichs A.S."/>
            <person name="Holmes I."/>
            <person name="Hoskins R.A."/>
            <person name="Hubisz M.J."/>
            <person name="Hultmark D."/>
            <person name="Huntley M.A."/>
            <person name="Jaffe D.B."/>
            <person name="Jagadeeshan S."/>
            <person name="Jeck W.R."/>
            <person name="Johnson J."/>
            <person name="Jones C.D."/>
            <person name="Jordan W.C."/>
            <person name="Karpen G.H."/>
            <person name="Kataoka E."/>
            <person name="Keightley P.D."/>
            <person name="Kheradpour P."/>
            <person name="Kirkness E.F."/>
            <person name="Koerich L.B."/>
            <person name="Kristiansen K."/>
            <person name="Kudrna D."/>
            <person name="Kulathinal R.J."/>
            <person name="Kumar S."/>
            <person name="Kwok R."/>
            <person name="Lander E."/>
            <person name="Langley C.H."/>
            <person name="Lapoint R."/>
            <person name="Lazzaro B.P."/>
            <person name="Lee S.J."/>
            <person name="Levesque L."/>
            <person name="Li R."/>
            <person name="Lin C.F."/>
            <person name="Lin M.F."/>
            <person name="Lindblad-Toh K."/>
            <person name="Llopart A."/>
            <person name="Long M."/>
            <person name="Low L."/>
            <person name="Lozovsky E."/>
            <person name="Lu J."/>
            <person name="Luo M."/>
            <person name="Machado C.A."/>
            <person name="Makalowski W."/>
            <person name="Marzo M."/>
            <person name="Matsuda M."/>
            <person name="Matzkin L."/>
            <person name="McAllister B."/>
            <person name="McBride C.S."/>
            <person name="McKernan B."/>
            <person name="McKernan K."/>
            <person name="Mendez-Lago M."/>
            <person name="Minx P."/>
            <person name="Mollenhauer M.U."/>
            <person name="Montooth K."/>
            <person name="Mount S.M."/>
            <person name="Mu X."/>
            <person name="Myers E."/>
            <person name="Negre B."/>
            <person name="Newfeld S."/>
            <person name="Nielsen R."/>
            <person name="Noor M.A."/>
            <person name="O'Grady P."/>
            <person name="Pachter L."/>
            <person name="Papaceit M."/>
            <person name="Parisi M.J."/>
            <person name="Parisi M."/>
            <person name="Parts L."/>
            <person name="Pedersen J.S."/>
            <person name="Pesole G."/>
            <person name="Phillippy A.M."/>
            <person name="Ponting C.P."/>
            <person name="Pop M."/>
            <person name="Porcelli D."/>
            <person name="Powell J.R."/>
            <person name="Prohaska S."/>
            <person name="Pruitt K."/>
            <person name="Puig M."/>
            <person name="Quesneville H."/>
            <person name="Ram K.R."/>
            <person name="Rand D."/>
            <person name="Rasmussen M.D."/>
            <person name="Reed L.K."/>
            <person name="Reenan R."/>
            <person name="Reily A."/>
            <person name="Remington K.A."/>
            <person name="Rieger T.T."/>
            <person name="Ritchie M.G."/>
            <person name="Robin C."/>
            <person name="Rogers Y.H."/>
            <person name="Rohde C."/>
            <person name="Rozas J."/>
            <person name="Rubenfield M.J."/>
            <person name="Ruiz A."/>
            <person name="Russo S."/>
            <person name="Salzberg S.L."/>
            <person name="Sanchez-Gracia A."/>
            <person name="Saranga D.J."/>
            <person name="Sato H."/>
            <person name="Schaeffer S.W."/>
            <person name="Schatz M.C."/>
            <person name="Schlenke T."/>
            <person name="Schwartz R."/>
            <person name="Segarra C."/>
            <person name="Singh R.S."/>
            <person name="Sirot L."/>
            <person name="Sirota M."/>
            <person name="Sisneros N.B."/>
            <person name="Smith C.D."/>
            <person name="Smith T.F."/>
            <person name="Spieth J."/>
            <person name="Stage D.E."/>
            <person name="Stark A."/>
            <person name="Stephan W."/>
            <person name="Strausberg R.L."/>
            <person name="Strempel S."/>
            <person name="Sturgill D."/>
            <person name="Sutton G."/>
            <person name="Sutton G.G."/>
            <person name="Tao W."/>
            <person name="Teichmann S."/>
            <person name="Tobari Y.N."/>
            <person name="Tomimura Y."/>
            <person name="Tsolas J.M."/>
            <person name="Valente V.L."/>
            <person name="Venter E."/>
            <person name="Venter J.C."/>
            <person name="Vicario S."/>
            <person name="Vieira F.G."/>
            <person name="Vilella A.J."/>
            <person name="Villasante A."/>
            <person name="Walenz B."/>
            <person name="Wang J."/>
            <person name="Wasserman M."/>
            <person name="Watts T."/>
            <person name="Wilson D."/>
            <person name="Wilson R.K."/>
            <person name="Wing R.A."/>
            <person name="Wolfner M.F."/>
            <person name="Wong A."/>
            <person name="Wong G.K."/>
            <person name="Wu C.I."/>
            <person name="Wu G."/>
            <person name="Yamamoto D."/>
            <person name="Yang H.P."/>
            <person name="Yang S.P."/>
            <person name="Yorke J.A."/>
            <person name="Yoshida K."/>
            <person name="Zdobnov E."/>
            <person name="Zhang P."/>
            <person name="Zhang Y."/>
            <person name="Zimin A.V."/>
            <person name="Baldwin J."/>
            <person name="Abdouelleil A."/>
            <person name="Abdulkadir J."/>
            <person name="Abebe A."/>
            <person name="Abera B."/>
            <person name="Abreu J."/>
            <person name="Acer S.C."/>
            <person name="Aftuck L."/>
            <person name="Alexander A."/>
            <person name="An P."/>
            <person name="Anderson E."/>
            <person name="Anderson S."/>
            <person name="Arachi H."/>
            <person name="Azer M."/>
            <person name="Bachantsang P."/>
            <person name="Barry A."/>
            <person name="Bayul T."/>
            <person name="Berlin A."/>
            <person name="Bessette D."/>
            <person name="Bloom T."/>
            <person name="Blye J."/>
            <person name="Boguslavskiy L."/>
            <person name="Bonnet C."/>
            <person name="Boukhgalter B."/>
            <person name="Bourzgui I."/>
            <person name="Brown A."/>
            <person name="Cahill P."/>
            <person name="Channer S."/>
            <person name="Cheshatsang Y."/>
            <person name="Chuda L."/>
            <person name="Citroen M."/>
            <person name="Collymore A."/>
            <person name="Cooke P."/>
            <person name="Costello M."/>
            <person name="D'Aco K."/>
            <person name="Daza R."/>
            <person name="De Haan G."/>
            <person name="DeGray S."/>
            <person name="DeMaso C."/>
            <person name="Dhargay N."/>
            <person name="Dooley K."/>
            <person name="Dooley E."/>
            <person name="Doricent M."/>
            <person name="Dorje P."/>
            <person name="Dorjee K."/>
            <person name="Dupes A."/>
            <person name="Elong R."/>
            <person name="Falk J."/>
            <person name="Farina A."/>
            <person name="Faro S."/>
            <person name="Ferguson D."/>
            <person name="Fisher S."/>
            <person name="Foley C.D."/>
            <person name="Franke A."/>
            <person name="Friedrich D."/>
            <person name="Gadbois L."/>
            <person name="Gearin G."/>
            <person name="Gearin C.R."/>
            <person name="Giannoukos G."/>
            <person name="Goode T."/>
            <person name="Graham J."/>
            <person name="Grandbois E."/>
            <person name="Grewal S."/>
            <person name="Gyaltsen K."/>
            <person name="Hafez N."/>
            <person name="Hagos B."/>
            <person name="Hall J."/>
            <person name="Henson C."/>
            <person name="Hollinger A."/>
            <person name="Honan T."/>
            <person name="Huard M.D."/>
            <person name="Hughes L."/>
            <person name="Hurhula B."/>
            <person name="Husby M.E."/>
            <person name="Kamat A."/>
            <person name="Kanga B."/>
            <person name="Kashin S."/>
            <person name="Khazanovich D."/>
            <person name="Kisner P."/>
            <person name="Lance K."/>
            <person name="Lara M."/>
            <person name="Lee W."/>
            <person name="Lennon N."/>
            <person name="Letendre F."/>
            <person name="LeVine R."/>
            <person name="Lipovsky A."/>
            <person name="Liu X."/>
            <person name="Liu J."/>
            <person name="Liu S."/>
            <person name="Lokyitsang T."/>
            <person name="Lokyitsang Y."/>
            <person name="Lubonja R."/>
            <person name="Lui A."/>
            <person name="MacDonald P."/>
            <person name="Magnisalis V."/>
            <person name="Maru K."/>
            <person name="Matthews C."/>
            <person name="McCusker W."/>
            <person name="McDonough S."/>
            <person name="Mehta T."/>
            <person name="Meldrim J."/>
            <person name="Meneus L."/>
            <person name="Mihai O."/>
            <person name="Mihalev A."/>
            <person name="Mihova T."/>
            <person name="Mittelman R."/>
            <person name="Mlenga V."/>
            <person name="Montmayeur A."/>
            <person name="Mulrain L."/>
            <person name="Navidi A."/>
            <person name="Naylor J."/>
            <person name="Negash T."/>
            <person name="Nguyen T."/>
            <person name="Nguyen N."/>
            <person name="Nicol R."/>
            <person name="Norbu C."/>
            <person name="Norbu N."/>
            <person name="Novod N."/>
            <person name="O'Neill B."/>
            <person name="Osman S."/>
            <person name="Markiewicz E."/>
            <person name="Oyono O.L."/>
            <person name="Patti C."/>
            <person name="Phunkhang P."/>
            <person name="Pierre F."/>
            <person name="Priest M."/>
            <person name="Raghuraman S."/>
            <person name="Rege F."/>
            <person name="Reyes R."/>
            <person name="Rise C."/>
            <person name="Rogov P."/>
            <person name="Ross K."/>
            <person name="Ryan E."/>
            <person name="Settipalli S."/>
            <person name="Shea T."/>
            <person name="Sherpa N."/>
            <person name="Shi L."/>
            <person name="Shih D."/>
            <person name="Sparrow T."/>
            <person name="Spaulding J."/>
            <person name="Stalker J."/>
            <person name="Stange-Thomann N."/>
            <person name="Stavropoulos S."/>
            <person name="Stone C."/>
            <person name="Strader C."/>
            <person name="Tesfaye S."/>
            <person name="Thomson T."/>
            <person name="Thoulutsang Y."/>
            <person name="Thoulutsang D."/>
            <person name="Topham K."/>
            <person name="Topping I."/>
            <person name="Tsamla T."/>
            <person name="Vassiliev H."/>
            <person name="Vo A."/>
            <person name="Wangchuk T."/>
            <person name="Wangdi T."/>
            <person name="Weiand M."/>
            <person name="Wilkinson J."/>
            <person name="Wilson A."/>
            <person name="Yadav S."/>
            <person name="Young G."/>
            <person name="Yu Q."/>
            <person name="Zembek L."/>
            <person name="Zhong D."/>
            <person name="Zimmer A."/>
            <person name="Zwirko Z."/>
            <person name="Jaffe D.B."/>
            <person name="Alvarez P."/>
            <person name="Brockman W."/>
            <person name="Butler J."/>
            <person name="Chin C."/>
            <person name="Gnerre S."/>
            <person name="Grabherr M."/>
            <person name="Kleber M."/>
            <person name="Mauceli E."/>
            <person name="MacCallum I."/>
        </authorList>
    </citation>
    <scope>NUCLEOTIDE SEQUENCE [LARGE SCALE GENOMIC DNA]</scope>
    <source>
        <strain evidence="2">MSH-3 / Tucson 14011-0111.49</strain>
    </source>
</reference>
<evidence type="ECO:0000313" key="1">
    <source>
        <dbReference type="EMBL" id="EDW40337.1"/>
    </source>
</evidence>
<name>B4GRF2_DROPE</name>
<dbReference type="EMBL" id="CH479188">
    <property type="protein sequence ID" value="EDW40337.1"/>
    <property type="molecule type" value="Genomic_DNA"/>
</dbReference>